<name>A0A1F5YMZ7_9BACT</name>
<dbReference type="EMBL" id="MFIX01000213">
    <property type="protein sequence ID" value="OGG01272.1"/>
    <property type="molecule type" value="Genomic_DNA"/>
</dbReference>
<gene>
    <name evidence="1" type="ORF">A3F83_06055</name>
</gene>
<dbReference type="STRING" id="1817867.A3F83_06055"/>
<evidence type="ECO:0000313" key="2">
    <source>
        <dbReference type="Proteomes" id="UP000179129"/>
    </source>
</evidence>
<protein>
    <submittedName>
        <fullName evidence="1">Uncharacterized protein</fullName>
    </submittedName>
</protein>
<evidence type="ECO:0000313" key="1">
    <source>
        <dbReference type="EMBL" id="OGG01272.1"/>
    </source>
</evidence>
<reference evidence="1 2" key="1">
    <citation type="journal article" date="2016" name="Nat. Commun.">
        <title>Thousands of microbial genomes shed light on interconnected biogeochemical processes in an aquifer system.</title>
        <authorList>
            <person name="Anantharaman K."/>
            <person name="Brown C.T."/>
            <person name="Hug L.A."/>
            <person name="Sharon I."/>
            <person name="Castelle C.J."/>
            <person name="Probst A.J."/>
            <person name="Thomas B.C."/>
            <person name="Singh A."/>
            <person name="Wilkins M.J."/>
            <person name="Karaoz U."/>
            <person name="Brodie E.L."/>
            <person name="Williams K.H."/>
            <person name="Hubbard S.S."/>
            <person name="Banfield J.F."/>
        </authorList>
    </citation>
    <scope>NUCLEOTIDE SEQUENCE [LARGE SCALE GENOMIC DNA]</scope>
</reference>
<proteinExistence type="predicted"/>
<dbReference type="AlphaFoldDB" id="A0A1F5YMZ7"/>
<dbReference type="Proteomes" id="UP000179129">
    <property type="component" value="Unassembled WGS sequence"/>
</dbReference>
<organism evidence="1 2">
    <name type="scientific">Candidatus Glassbacteria bacterium RIFCSPLOWO2_12_FULL_58_11</name>
    <dbReference type="NCBI Taxonomy" id="1817867"/>
    <lineage>
        <taxon>Bacteria</taxon>
        <taxon>Candidatus Glassiibacteriota</taxon>
    </lineage>
</organism>
<sequence length="647" mass="68811">MKKYLQAVLLFSLTVLMVVTVPIQKVQAQYIGSGRPLSSAQMMDSLAAAEARAALQAAGLAGDSAHAVSGAEAGDSARAALVAAADSARKIAGDSARAVLTAARGEMSDSSATAFNRLILFYARISGDSVIVDSTQLVAERNLVVKGTLTVKALVADSFAAINDTLLAKIFRVTGQYSLPPRDTTAGLVLKSGGPGQPWYYAPDEVASGEGADSLVIGGLIHDSLLAFCGVISDSIGAQGLVDSAAAAGMISDSLAAHPFQRPDSVLYEGQWYDEVIGWDGTPEETITLNITAGIDSTSEDSLWYAVDRLKSTGGDIYIKSGDTLWLTRGGGHLDSLPTTGGITKPVRIWGNSKGLRPVISLSDTNANTYSFVFTAGRNCSAGMEWNNILFSGRVKAPVSNASDYCQLKVSAGQMRFNNCRFRGSSFWTACTGGADSTWYFRNCEMDSASFSFDGPVYDVTWLSCSGTVNGLNQCKSNNGSGVGAWFRMVDCDLTILNRFESRNYGLLSISGGRFYFPGNTCFIACYMLASGARFDWKASDTNTYLYGFQQTQITDCTFNYGWVVGNSSYSEVSSCHFWYGTYGIDTSAITNARMLVDGCTFNQVTTCIKFGGSSSNYTVATNNTSILVTTLISGTASVNVNNNDAI</sequence>
<comment type="caution">
    <text evidence="1">The sequence shown here is derived from an EMBL/GenBank/DDBJ whole genome shotgun (WGS) entry which is preliminary data.</text>
</comment>
<accession>A0A1F5YMZ7</accession>